<comment type="similarity">
    <text evidence="2 8">Belongs to the peptidase M16 family.</text>
</comment>
<dbReference type="InterPro" id="IPR011249">
    <property type="entry name" value="Metalloenz_LuxS/M16"/>
</dbReference>
<keyword evidence="4" id="KW-0479">Metal-binding</keyword>
<feature type="signal peptide" evidence="9">
    <location>
        <begin position="1"/>
        <end position="21"/>
    </location>
</feature>
<dbReference type="AlphaFoldDB" id="A0A4U1C8U5"/>
<dbReference type="InterPro" id="IPR001431">
    <property type="entry name" value="Pept_M16_Zn_BS"/>
</dbReference>
<keyword evidence="5" id="KW-0378">Hydrolase</keyword>
<keyword evidence="6" id="KW-0862">Zinc</keyword>
<feature type="domain" description="Peptidase M16 C-terminal" evidence="11">
    <location>
        <begin position="701"/>
        <end position="875"/>
    </location>
</feature>
<accession>A0A4U1C8U5</accession>
<evidence type="ECO:0000256" key="6">
    <source>
        <dbReference type="ARBA" id="ARBA00022833"/>
    </source>
</evidence>
<dbReference type="SUPFAM" id="SSF63411">
    <property type="entry name" value="LuxS/MPP-like metallohydrolase"/>
    <property type="match status" value="4"/>
</dbReference>
<evidence type="ECO:0000256" key="3">
    <source>
        <dbReference type="ARBA" id="ARBA00022670"/>
    </source>
</evidence>
<reference evidence="12 13" key="1">
    <citation type="submission" date="2019-04" db="EMBL/GenBank/DDBJ databases">
        <title>Pedobacter sp. AR-2-6 sp. nov., isolated from Arctic soil.</title>
        <authorList>
            <person name="Dahal R.H."/>
            <person name="Kim D.-U."/>
        </authorList>
    </citation>
    <scope>NUCLEOTIDE SEQUENCE [LARGE SCALE GENOMIC DNA]</scope>
    <source>
        <strain evidence="12 13">AR-2-6</strain>
    </source>
</reference>
<comment type="cofactor">
    <cofactor evidence="1">
        <name>Zn(2+)</name>
        <dbReference type="ChEBI" id="CHEBI:29105"/>
    </cofactor>
</comment>
<dbReference type="GO" id="GO:0006508">
    <property type="term" value="P:proteolysis"/>
    <property type="evidence" value="ECO:0007669"/>
    <property type="project" value="UniProtKB-KW"/>
</dbReference>
<evidence type="ECO:0000256" key="2">
    <source>
        <dbReference type="ARBA" id="ARBA00007261"/>
    </source>
</evidence>
<dbReference type="PANTHER" id="PTHR43690">
    <property type="entry name" value="NARDILYSIN"/>
    <property type="match status" value="1"/>
</dbReference>
<sequence>MKKHSLLFAVLLGLLIEPTFAQQKPATKAPVKKTVATSAANNSVPLDPAVKVGKLPNGFTYYIRKNVEPKNRVTIYLANKAGSILENDNQRGLAHLMEHMAFNGTKNFPKNELVNYLQKTGVRFGADLNAYTSFDETVYQLPIPSDDPEIVKNGLQIMRDWAQDVTLDPVEIDKERGVVLEEKRLGKGAQQRMQDKYLPMLFNNSRYSNRLPIGTEEVLKNATPQTIKDFYKDWYRPNLQALIVVGDIDVNQMEQLIKAKFSDLKNPANPKPRTKYNIELTGKNQFVTVTDKEFPVTVAQILIKHKEQPLLTKSDLKNSVIRSLYNQMMGARFSELSKQANPPFLQAGNNISGFLAGLDAATTVIVAKPGEFEKGLKTTFTEVERVKRFGFTATELERAKASFLTSQESAFKEKNKTASDNFVQEYVQLFLKGTVSPGIEYEYNFYKNALPSITVAEVNALAKQYITETNRDVIIMAPDKEKEKLPSEATVNQWINSVVMDKSITAYVDQVSDQPLLAKKPMAGKITSESKIAEIGVTEFKLSNGVKVILKPTDFKNDEISFYGFSPGGTSLYSDADFQSASNAAAIIGRSGVGEFNSIQLPKYLNGKRVFVTPMISERSEGISASTTPKDLETALQLTYLYFTAPRKDSEIFKGTISQQKGNLANRETDPNSVFSDTVSAVLGNYNVRRTGPSVEKLNQINLDRAFEIYKERFADASDFTFTFVGSFDNEKIKPLIEQYLGALPNTNRKEKAVDLGIRVPAGAITKKVYKGQEPKATVRLMFSGDYTYNQTNNNQLDALAEVLNIKLIERLREDEGGVYGVNAGASYSKFPVNRYSFNISFGCAPENVEKLIASTLDEINKIKTNGATDVDIQKFVAEETRSTETQLKTNQFWLGNIVGSAQNEEDPKEVLTYVESLKKITSESLKGAASTYLNEKNFIKFILLPQK</sequence>
<dbReference type="RefSeq" id="WP_136875965.1">
    <property type="nucleotide sequence ID" value="NZ_SWBO01000003.1"/>
</dbReference>
<dbReference type="PROSITE" id="PS00143">
    <property type="entry name" value="INSULINASE"/>
    <property type="match status" value="1"/>
</dbReference>
<evidence type="ECO:0000313" key="12">
    <source>
        <dbReference type="EMBL" id="TKC02025.1"/>
    </source>
</evidence>
<proteinExistence type="inferred from homology"/>
<gene>
    <name evidence="12" type="ORF">FA045_07210</name>
</gene>
<dbReference type="Gene3D" id="3.30.830.10">
    <property type="entry name" value="Metalloenzyme, LuxS/M16 peptidase-like"/>
    <property type="match status" value="4"/>
</dbReference>
<dbReference type="InterPro" id="IPR007863">
    <property type="entry name" value="Peptidase_M16_C"/>
</dbReference>
<dbReference type="OrthoDB" id="9811314at2"/>
<dbReference type="Pfam" id="PF00675">
    <property type="entry name" value="Peptidase_M16"/>
    <property type="match status" value="1"/>
</dbReference>
<evidence type="ECO:0000313" key="13">
    <source>
        <dbReference type="Proteomes" id="UP000310477"/>
    </source>
</evidence>
<name>A0A4U1C8U5_9SPHI</name>
<comment type="caution">
    <text evidence="12">The sequence shown here is derived from an EMBL/GenBank/DDBJ whole genome shotgun (WGS) entry which is preliminary data.</text>
</comment>
<dbReference type="InterPro" id="IPR011765">
    <property type="entry name" value="Pept_M16_N"/>
</dbReference>
<keyword evidence="13" id="KW-1185">Reference proteome</keyword>
<evidence type="ECO:0000259" key="11">
    <source>
        <dbReference type="Pfam" id="PF05193"/>
    </source>
</evidence>
<protein>
    <submittedName>
        <fullName evidence="12">Insulinase family protein</fullName>
    </submittedName>
</protein>
<dbReference type="Proteomes" id="UP000310477">
    <property type="component" value="Unassembled WGS sequence"/>
</dbReference>
<keyword evidence="3" id="KW-0645">Protease</keyword>
<keyword evidence="7" id="KW-0482">Metalloprotease</keyword>
<evidence type="ECO:0000256" key="5">
    <source>
        <dbReference type="ARBA" id="ARBA00022801"/>
    </source>
</evidence>
<organism evidence="12 13">
    <name type="scientific">Pedobacter cryotolerans</name>
    <dbReference type="NCBI Taxonomy" id="2571270"/>
    <lineage>
        <taxon>Bacteria</taxon>
        <taxon>Pseudomonadati</taxon>
        <taxon>Bacteroidota</taxon>
        <taxon>Sphingobacteriia</taxon>
        <taxon>Sphingobacteriales</taxon>
        <taxon>Sphingobacteriaceae</taxon>
        <taxon>Pedobacter</taxon>
    </lineage>
</organism>
<evidence type="ECO:0000256" key="4">
    <source>
        <dbReference type="ARBA" id="ARBA00022723"/>
    </source>
</evidence>
<evidence type="ECO:0000259" key="10">
    <source>
        <dbReference type="Pfam" id="PF00675"/>
    </source>
</evidence>
<dbReference type="InterPro" id="IPR050626">
    <property type="entry name" value="Peptidase_M16"/>
</dbReference>
<evidence type="ECO:0000256" key="8">
    <source>
        <dbReference type="RuleBase" id="RU004447"/>
    </source>
</evidence>
<evidence type="ECO:0000256" key="9">
    <source>
        <dbReference type="SAM" id="SignalP"/>
    </source>
</evidence>
<evidence type="ECO:0000256" key="7">
    <source>
        <dbReference type="ARBA" id="ARBA00023049"/>
    </source>
</evidence>
<feature type="domain" description="Peptidase M16 C-terminal" evidence="11">
    <location>
        <begin position="222"/>
        <end position="402"/>
    </location>
</feature>
<keyword evidence="9" id="KW-0732">Signal</keyword>
<dbReference type="GO" id="GO:0046872">
    <property type="term" value="F:metal ion binding"/>
    <property type="evidence" value="ECO:0007669"/>
    <property type="project" value="UniProtKB-KW"/>
</dbReference>
<dbReference type="Pfam" id="PF05193">
    <property type="entry name" value="Peptidase_M16_C"/>
    <property type="match status" value="2"/>
</dbReference>
<feature type="chain" id="PRO_5020455133" evidence="9">
    <location>
        <begin position="22"/>
        <end position="948"/>
    </location>
</feature>
<dbReference type="PANTHER" id="PTHR43690:SF34">
    <property type="entry name" value="ZINC PROTEASE PQQL-LIKE"/>
    <property type="match status" value="1"/>
</dbReference>
<feature type="domain" description="Peptidase M16 N-terminal" evidence="10">
    <location>
        <begin position="65"/>
        <end position="184"/>
    </location>
</feature>
<dbReference type="EMBL" id="SWBO01000003">
    <property type="protein sequence ID" value="TKC02025.1"/>
    <property type="molecule type" value="Genomic_DNA"/>
</dbReference>
<evidence type="ECO:0000256" key="1">
    <source>
        <dbReference type="ARBA" id="ARBA00001947"/>
    </source>
</evidence>
<dbReference type="GO" id="GO:0004222">
    <property type="term" value="F:metalloendopeptidase activity"/>
    <property type="evidence" value="ECO:0007669"/>
    <property type="project" value="InterPro"/>
</dbReference>